<gene>
    <name evidence="2" type="ORF">K7X08_006689</name>
</gene>
<dbReference type="AlphaFoldDB" id="A0A9Q1MWA1"/>
<feature type="region of interest" description="Disordered" evidence="1">
    <location>
        <begin position="22"/>
        <end position="47"/>
    </location>
</feature>
<evidence type="ECO:0000313" key="3">
    <source>
        <dbReference type="Proteomes" id="UP001152561"/>
    </source>
</evidence>
<name>A0A9Q1MWA1_9SOLA</name>
<accession>A0A9Q1MWA1</accession>
<feature type="compositionally biased region" description="Polar residues" evidence="1">
    <location>
        <begin position="133"/>
        <end position="146"/>
    </location>
</feature>
<dbReference type="Proteomes" id="UP001152561">
    <property type="component" value="Unassembled WGS sequence"/>
</dbReference>
<proteinExistence type="predicted"/>
<comment type="caution">
    <text evidence="2">The sequence shown here is derived from an EMBL/GenBank/DDBJ whole genome shotgun (WGS) entry which is preliminary data.</text>
</comment>
<evidence type="ECO:0000313" key="2">
    <source>
        <dbReference type="EMBL" id="KAJ8570112.1"/>
    </source>
</evidence>
<protein>
    <submittedName>
        <fullName evidence="2">Uncharacterized protein</fullName>
    </submittedName>
</protein>
<keyword evidence="3" id="KW-1185">Reference proteome</keyword>
<dbReference type="EMBL" id="JAJAGQ010000002">
    <property type="protein sequence ID" value="KAJ8570112.1"/>
    <property type="molecule type" value="Genomic_DNA"/>
</dbReference>
<evidence type="ECO:0000256" key="1">
    <source>
        <dbReference type="SAM" id="MobiDB-lite"/>
    </source>
</evidence>
<sequence length="146" mass="16920">MIRRIPVNYKLIDIFKGEWEDVTRKHKRKESGNKKGSRTKDTNNEQAIAITQNNFNELMEETEIQIGDVSKHEQTPRKGEKCFDMEKGESQDEWTEISSSSSEEEDSSENTSVEEDEEDDQEEEEPNIEKNTSKPSTQMDKVQNSS</sequence>
<feature type="compositionally biased region" description="Basic and acidic residues" evidence="1">
    <location>
        <begin position="30"/>
        <end position="43"/>
    </location>
</feature>
<feature type="compositionally biased region" description="Acidic residues" evidence="1">
    <location>
        <begin position="102"/>
        <end position="126"/>
    </location>
</feature>
<feature type="compositionally biased region" description="Basic and acidic residues" evidence="1">
    <location>
        <begin position="69"/>
        <end position="90"/>
    </location>
</feature>
<feature type="region of interest" description="Disordered" evidence="1">
    <location>
        <begin position="66"/>
        <end position="146"/>
    </location>
</feature>
<reference evidence="3" key="1">
    <citation type="journal article" date="2023" name="Proc. Natl. Acad. Sci. U.S.A.">
        <title>Genomic and structural basis for evolution of tropane alkaloid biosynthesis.</title>
        <authorList>
            <person name="Wanga Y.-J."/>
            <person name="Taina T."/>
            <person name="Yua J.-Y."/>
            <person name="Lia J."/>
            <person name="Xua B."/>
            <person name="Chenc J."/>
            <person name="D'Auriad J.C."/>
            <person name="Huanga J.-P."/>
            <person name="Huanga S.-X."/>
        </authorList>
    </citation>
    <scope>NUCLEOTIDE SEQUENCE [LARGE SCALE GENOMIC DNA]</scope>
    <source>
        <strain evidence="3">cv. KIB-2019</strain>
    </source>
</reference>
<organism evidence="2 3">
    <name type="scientific">Anisodus acutangulus</name>
    <dbReference type="NCBI Taxonomy" id="402998"/>
    <lineage>
        <taxon>Eukaryota</taxon>
        <taxon>Viridiplantae</taxon>
        <taxon>Streptophyta</taxon>
        <taxon>Embryophyta</taxon>
        <taxon>Tracheophyta</taxon>
        <taxon>Spermatophyta</taxon>
        <taxon>Magnoliopsida</taxon>
        <taxon>eudicotyledons</taxon>
        <taxon>Gunneridae</taxon>
        <taxon>Pentapetalae</taxon>
        <taxon>asterids</taxon>
        <taxon>lamiids</taxon>
        <taxon>Solanales</taxon>
        <taxon>Solanaceae</taxon>
        <taxon>Solanoideae</taxon>
        <taxon>Hyoscyameae</taxon>
        <taxon>Anisodus</taxon>
    </lineage>
</organism>